<evidence type="ECO:0000256" key="2">
    <source>
        <dbReference type="ARBA" id="ARBA00022618"/>
    </source>
</evidence>
<dbReference type="CDD" id="cd03785">
    <property type="entry name" value="GT28_MurG"/>
    <property type="match status" value="1"/>
</dbReference>
<dbReference type="GO" id="GO:0008360">
    <property type="term" value="P:regulation of cell shape"/>
    <property type="evidence" value="ECO:0007669"/>
    <property type="project" value="UniProtKB-KW"/>
</dbReference>
<dbReference type="RefSeq" id="WP_088564296.1">
    <property type="nucleotide sequence ID" value="NZ_CP020946.1"/>
</dbReference>
<gene>
    <name evidence="10" type="primary">murG</name>
    <name evidence="13" type="ORF">B9G79_03360</name>
</gene>
<reference evidence="13 14" key="1">
    <citation type="submission" date="2017-04" db="EMBL/GenBank/DDBJ databases">
        <title>Whole genome sequence of Bdellovibrio bacteriovorus strain SSB218315.</title>
        <authorList>
            <person name="Oyedara O."/>
            <person name="Rodriguez-Perez M.A."/>
        </authorList>
    </citation>
    <scope>NUCLEOTIDE SEQUENCE [LARGE SCALE GENOMIC DNA]</scope>
    <source>
        <strain evidence="13 14">SSB218315</strain>
    </source>
</reference>
<dbReference type="InterPro" id="IPR006009">
    <property type="entry name" value="GlcNAc_MurG"/>
</dbReference>
<dbReference type="PANTHER" id="PTHR21015:SF22">
    <property type="entry name" value="GLYCOSYLTRANSFERASE"/>
    <property type="match status" value="1"/>
</dbReference>
<keyword evidence="2 10" id="KW-0132">Cell division</keyword>
<feature type="domain" description="Glycosyltransferase family 28 N-terminal" evidence="11">
    <location>
        <begin position="7"/>
        <end position="146"/>
    </location>
</feature>
<dbReference type="GO" id="GO:0051991">
    <property type="term" value="F:UDP-N-acetyl-D-glucosamine:N-acetylmuramoyl-L-alanyl-D-glutamyl-meso-2,6-diaminopimelyl-D-alanyl-D-alanine-diphosphoundecaprenol 4-beta-N-acetylglucosaminlytransferase activity"/>
    <property type="evidence" value="ECO:0007669"/>
    <property type="project" value="RHEA"/>
</dbReference>
<feature type="domain" description="Glycosyl transferase family 28 C-terminal" evidence="12">
    <location>
        <begin position="187"/>
        <end position="338"/>
    </location>
</feature>
<evidence type="ECO:0000256" key="7">
    <source>
        <dbReference type="ARBA" id="ARBA00023136"/>
    </source>
</evidence>
<organism evidence="13 14">
    <name type="scientific">Bdellovibrio bacteriovorus</name>
    <dbReference type="NCBI Taxonomy" id="959"/>
    <lineage>
        <taxon>Bacteria</taxon>
        <taxon>Pseudomonadati</taxon>
        <taxon>Bdellovibrionota</taxon>
        <taxon>Bdellovibrionia</taxon>
        <taxon>Bdellovibrionales</taxon>
        <taxon>Pseudobdellovibrionaceae</taxon>
        <taxon>Bdellovibrio</taxon>
    </lineage>
</organism>
<feature type="binding site" evidence="10">
    <location>
        <position position="128"/>
    </location>
    <ligand>
        <name>UDP-N-acetyl-alpha-D-glucosamine</name>
        <dbReference type="ChEBI" id="CHEBI:57705"/>
    </ligand>
</feature>
<dbReference type="GO" id="GO:0005975">
    <property type="term" value="P:carbohydrate metabolic process"/>
    <property type="evidence" value="ECO:0007669"/>
    <property type="project" value="InterPro"/>
</dbReference>
<comment type="function">
    <text evidence="10">Cell wall formation. Catalyzes the transfer of a GlcNAc subunit on undecaprenyl-pyrophosphoryl-MurNAc-pentapeptide (lipid intermediate I) to form undecaprenyl-pyrophosphoryl-MurNAc-(pentapeptide)GlcNAc (lipid intermediate II).</text>
</comment>
<feature type="binding site" evidence="10">
    <location>
        <position position="248"/>
    </location>
    <ligand>
        <name>UDP-N-acetyl-alpha-D-glucosamine</name>
        <dbReference type="ChEBI" id="CHEBI:57705"/>
    </ligand>
</feature>
<evidence type="ECO:0000259" key="12">
    <source>
        <dbReference type="Pfam" id="PF04101"/>
    </source>
</evidence>
<dbReference type="GO" id="GO:0051301">
    <property type="term" value="P:cell division"/>
    <property type="evidence" value="ECO:0007669"/>
    <property type="project" value="UniProtKB-KW"/>
</dbReference>
<dbReference type="GO" id="GO:0005886">
    <property type="term" value="C:plasma membrane"/>
    <property type="evidence" value="ECO:0007669"/>
    <property type="project" value="UniProtKB-SubCell"/>
</dbReference>
<evidence type="ECO:0000259" key="11">
    <source>
        <dbReference type="Pfam" id="PF03033"/>
    </source>
</evidence>
<comment type="pathway">
    <text evidence="10">Cell wall biogenesis; peptidoglycan biosynthesis.</text>
</comment>
<sequence>MTVKKNIVIAGGGTGGHIYPGIAIARALQKLDPSIEVHFVGTARGLESKIVPREGFPLHLIESGQLNVKSPIQKLKTLLKIPVGLWQSIRLLGQLKPLYVIGVGGYASGPFVLAASIIGFNTAVWEPNAMPGMANRILSRFVDKCFVVFNEAKKHLKGDSIIQTGMPVRAEIEAAVHSTSENQKFHLLAFGGSQGSRIINNCLSDAVMSGGEWVKDLSVVHQLGSADLERVTEKYKNAPCEVQPFEFIYDMAKYYQWADIIVCRGGASSIAEAAAFGIIPIIVPLPAADDHQQKNAESLVQKNAGRMILQKDLTPERLISEVQSLRADKDLRDQMVRNIKNFYIPHSATVIAKEILQ</sequence>
<dbReference type="OrthoDB" id="9808936at2"/>
<feature type="binding site" evidence="10">
    <location>
        <position position="292"/>
    </location>
    <ligand>
        <name>UDP-N-acetyl-alpha-D-glucosamine</name>
        <dbReference type="ChEBI" id="CHEBI:57705"/>
    </ligand>
</feature>
<dbReference type="UniPathway" id="UPA00219"/>
<keyword evidence="3 10" id="KW-0328">Glycosyltransferase</keyword>
<comment type="similarity">
    <text evidence="10">Belongs to the glycosyltransferase 28 family. MurG subfamily.</text>
</comment>
<dbReference type="Gene3D" id="3.40.50.2000">
    <property type="entry name" value="Glycogen Phosphorylase B"/>
    <property type="match status" value="2"/>
</dbReference>
<evidence type="ECO:0000256" key="10">
    <source>
        <dbReference type="HAMAP-Rule" id="MF_00033"/>
    </source>
</evidence>
<evidence type="ECO:0000256" key="4">
    <source>
        <dbReference type="ARBA" id="ARBA00022679"/>
    </source>
</evidence>
<evidence type="ECO:0000256" key="5">
    <source>
        <dbReference type="ARBA" id="ARBA00022960"/>
    </source>
</evidence>
<evidence type="ECO:0000313" key="14">
    <source>
        <dbReference type="Proteomes" id="UP000197003"/>
    </source>
</evidence>
<keyword evidence="5 10" id="KW-0133">Cell shape</keyword>
<evidence type="ECO:0000256" key="8">
    <source>
        <dbReference type="ARBA" id="ARBA00023306"/>
    </source>
</evidence>
<comment type="subcellular location">
    <subcellularLocation>
        <location evidence="10">Cell membrane</location>
        <topology evidence="10">Peripheral membrane protein</topology>
        <orientation evidence="10">Cytoplasmic side</orientation>
    </subcellularLocation>
</comment>
<dbReference type="SUPFAM" id="SSF53756">
    <property type="entry name" value="UDP-Glycosyltransferase/glycogen phosphorylase"/>
    <property type="match status" value="1"/>
</dbReference>
<dbReference type="HAMAP" id="MF_00033">
    <property type="entry name" value="MurG"/>
    <property type="match status" value="1"/>
</dbReference>
<proteinExistence type="inferred from homology"/>
<dbReference type="InterPro" id="IPR004276">
    <property type="entry name" value="GlycoTrans_28_N"/>
</dbReference>
<dbReference type="PANTHER" id="PTHR21015">
    <property type="entry name" value="UDP-N-ACETYLGLUCOSAMINE--N-ACETYLMURAMYL-(PENTAPEPTIDE) PYROPHOSPHORYL-UNDECAPRENOL N-ACETYLGLUCOSAMINE TRANSFERASE 1"/>
    <property type="match status" value="1"/>
</dbReference>
<keyword evidence="9 10" id="KW-0961">Cell wall biogenesis/degradation</keyword>
<dbReference type="InterPro" id="IPR007235">
    <property type="entry name" value="Glyco_trans_28_C"/>
</dbReference>
<dbReference type="GO" id="GO:0050511">
    <property type="term" value="F:undecaprenyldiphospho-muramoylpentapeptide beta-N-acetylglucosaminyltransferase activity"/>
    <property type="evidence" value="ECO:0007669"/>
    <property type="project" value="UniProtKB-UniRule"/>
</dbReference>
<evidence type="ECO:0000256" key="3">
    <source>
        <dbReference type="ARBA" id="ARBA00022676"/>
    </source>
</evidence>
<evidence type="ECO:0000256" key="6">
    <source>
        <dbReference type="ARBA" id="ARBA00022984"/>
    </source>
</evidence>
<dbReference type="Pfam" id="PF04101">
    <property type="entry name" value="Glyco_tran_28_C"/>
    <property type="match status" value="1"/>
</dbReference>
<keyword evidence="6 10" id="KW-0573">Peptidoglycan synthesis</keyword>
<accession>A0A1Z3N5C8</accession>
<name>A0A1Z3N5C8_BDEBC</name>
<dbReference type="Proteomes" id="UP000197003">
    <property type="component" value="Chromosome"/>
</dbReference>
<keyword evidence="8 10" id="KW-0131">Cell cycle</keyword>
<dbReference type="GO" id="GO:0071555">
    <property type="term" value="P:cell wall organization"/>
    <property type="evidence" value="ECO:0007669"/>
    <property type="project" value="UniProtKB-KW"/>
</dbReference>
<dbReference type="Pfam" id="PF03033">
    <property type="entry name" value="Glyco_transf_28"/>
    <property type="match status" value="1"/>
</dbReference>
<feature type="binding site" evidence="10">
    <location>
        <position position="169"/>
    </location>
    <ligand>
        <name>UDP-N-acetyl-alpha-D-glucosamine</name>
        <dbReference type="ChEBI" id="CHEBI:57705"/>
    </ligand>
</feature>
<feature type="binding site" evidence="10">
    <location>
        <begin position="14"/>
        <end position="16"/>
    </location>
    <ligand>
        <name>UDP-N-acetyl-alpha-D-glucosamine</name>
        <dbReference type="ChEBI" id="CHEBI:57705"/>
    </ligand>
</feature>
<dbReference type="AlphaFoldDB" id="A0A1Z3N5C8"/>
<dbReference type="EC" id="2.4.1.227" evidence="10"/>
<dbReference type="EMBL" id="CP020946">
    <property type="protein sequence ID" value="ASD62675.1"/>
    <property type="molecule type" value="Genomic_DNA"/>
</dbReference>
<comment type="catalytic activity">
    <reaction evidence="10">
        <text>di-trans,octa-cis-undecaprenyl diphospho-N-acetyl-alpha-D-muramoyl-L-alanyl-D-glutamyl-meso-2,6-diaminopimeloyl-D-alanyl-D-alanine + UDP-N-acetyl-alpha-D-glucosamine = di-trans,octa-cis-undecaprenyl diphospho-[N-acetyl-alpha-D-glucosaminyl-(1-&gt;4)]-N-acetyl-alpha-D-muramoyl-L-alanyl-D-glutamyl-meso-2,6-diaminopimeloyl-D-alanyl-D-alanine + UDP + H(+)</text>
        <dbReference type="Rhea" id="RHEA:31227"/>
        <dbReference type="ChEBI" id="CHEBI:15378"/>
        <dbReference type="ChEBI" id="CHEBI:57705"/>
        <dbReference type="ChEBI" id="CHEBI:58223"/>
        <dbReference type="ChEBI" id="CHEBI:61387"/>
        <dbReference type="ChEBI" id="CHEBI:61388"/>
        <dbReference type="EC" id="2.4.1.227"/>
    </reaction>
</comment>
<dbReference type="NCBIfam" id="TIGR01133">
    <property type="entry name" value="murG"/>
    <property type="match status" value="1"/>
</dbReference>
<evidence type="ECO:0000313" key="13">
    <source>
        <dbReference type="EMBL" id="ASD62675.1"/>
    </source>
</evidence>
<feature type="binding site" evidence="10">
    <location>
        <position position="193"/>
    </location>
    <ligand>
        <name>UDP-N-acetyl-alpha-D-glucosamine</name>
        <dbReference type="ChEBI" id="CHEBI:57705"/>
    </ligand>
</feature>
<evidence type="ECO:0000256" key="9">
    <source>
        <dbReference type="ARBA" id="ARBA00023316"/>
    </source>
</evidence>
<keyword evidence="1 10" id="KW-1003">Cell membrane</keyword>
<dbReference type="GO" id="GO:0009252">
    <property type="term" value="P:peptidoglycan biosynthetic process"/>
    <property type="evidence" value="ECO:0007669"/>
    <property type="project" value="UniProtKB-UniRule"/>
</dbReference>
<comment type="caution">
    <text evidence="10">Lacks conserved residue(s) required for the propagation of feature annotation.</text>
</comment>
<evidence type="ECO:0000256" key="1">
    <source>
        <dbReference type="ARBA" id="ARBA00022475"/>
    </source>
</evidence>
<keyword evidence="7 10" id="KW-0472">Membrane</keyword>
<keyword evidence="4 10" id="KW-0808">Transferase</keyword>
<protein>
    <recommendedName>
        <fullName evidence="10">UDP-N-acetylglucosamine--N-acetylmuramyl-(pentapeptide) pyrophosphoryl-undecaprenol N-acetylglucosamine transferase</fullName>
        <ecNumber evidence="10">2.4.1.227</ecNumber>
    </recommendedName>
    <alternativeName>
        <fullName evidence="10">Undecaprenyl-PP-MurNAc-pentapeptide-UDPGlcNAc GlcNAc transferase</fullName>
    </alternativeName>
</protein>